<dbReference type="Proteomes" id="UP000039865">
    <property type="component" value="Unassembled WGS sequence"/>
</dbReference>
<dbReference type="Gene3D" id="3.30.450.200">
    <property type="match status" value="1"/>
</dbReference>
<evidence type="ECO:0000313" key="2">
    <source>
        <dbReference type="EMBL" id="CDW91761.1"/>
    </source>
</evidence>
<keyword evidence="3" id="KW-1185">Reference proteome</keyword>
<feature type="compositionally biased region" description="Polar residues" evidence="1">
    <location>
        <begin position="7"/>
        <end position="36"/>
    </location>
</feature>
<feature type="compositionally biased region" description="Low complexity" evidence="1">
    <location>
        <begin position="37"/>
        <end position="47"/>
    </location>
</feature>
<name>A0A078BC25_STYLE</name>
<protein>
    <submittedName>
        <fullName evidence="2">Uncharacterized protein</fullName>
    </submittedName>
</protein>
<accession>A0A078BC25</accession>
<feature type="region of interest" description="Disordered" evidence="1">
    <location>
        <begin position="1"/>
        <end position="49"/>
    </location>
</feature>
<reference evidence="2 3" key="1">
    <citation type="submission" date="2014-06" db="EMBL/GenBank/DDBJ databases">
        <authorList>
            <person name="Swart Estienne"/>
        </authorList>
    </citation>
    <scope>NUCLEOTIDE SEQUENCE [LARGE SCALE GENOMIC DNA]</scope>
    <source>
        <strain evidence="2 3">130c</strain>
    </source>
</reference>
<organism evidence="2 3">
    <name type="scientific">Stylonychia lemnae</name>
    <name type="common">Ciliate</name>
    <dbReference type="NCBI Taxonomy" id="5949"/>
    <lineage>
        <taxon>Eukaryota</taxon>
        <taxon>Sar</taxon>
        <taxon>Alveolata</taxon>
        <taxon>Ciliophora</taxon>
        <taxon>Intramacronucleata</taxon>
        <taxon>Spirotrichea</taxon>
        <taxon>Stichotrichia</taxon>
        <taxon>Sporadotrichida</taxon>
        <taxon>Oxytrichidae</taxon>
        <taxon>Stylonychinae</taxon>
        <taxon>Stylonychia</taxon>
    </lineage>
</organism>
<proteinExistence type="predicted"/>
<feature type="region of interest" description="Disordered" evidence="1">
    <location>
        <begin position="233"/>
        <end position="311"/>
    </location>
</feature>
<evidence type="ECO:0000313" key="3">
    <source>
        <dbReference type="Proteomes" id="UP000039865"/>
    </source>
</evidence>
<sequence length="897" mass="104500">MELANQRAKQSHTMMKQARSPQVRQAQPQRHPSNEGSLSRQQQQSSQIEKKYKDLRNSYNELDIKLKNEVREKENVIRENRDLQRQIKKLQEKVQRLKHKNASLIDRFKGGNNELEVIREQTETLFSDEPQTEVVKISFIPKFSKSDENVNDSQDVQTQRIMNLQRLQSQQNNLGAQLRQKASMKESSAQQQERKVGNPIQAKIGRMRSPDIKASQSLLDQHQQNFIQQQREKIPTTPHQNGNNKYNQSEVSSNSKDNSTVASTHNKSTVRNPQSTVQSLNQSIVNDNQSQQSQRTNLQNSLNHPSFMESPNISKINNVQVLHSDSIIDDSPIQYSFEFLQQPKQSRKQIDLQNLDDPIKRESSRDRTHRRKQRAVLNPIMTSSFKQGTSNIHNDISRSLVCSSISSRLSTESYLLQKNFNIVSHFTKEMMNANQEQLQNKNELMKQLSLKSQLSVMNRRFQDVSMSSVSYGGDMDERNSNLKQLPNVQQKAKTLGDYLKDRLFQEFLIVGVPLSSEKRSQMDLGKGRFMADTLFMYFEDKKTDERRRVVKDFCFPCGVSVTYQSSADFIRRQLEKDKKTQQSSCFVFSLSGTNPEEQQIFSEIYCICIQFHDFFVDEKSNQINLTEKAFCLMFNNTHFKVQQKVLITLRNMYLDSRIKILKEVFENQQNKAANKIKLLVQEDSKEHINEINMIHYLRACRSKSFMMFQWQPCQKDQQQLYPRTFLCYHHHQVIEAPVPIMIGLLREQFETLDAVEIENRLWVLLDSTDQTLQISNPILDEGEKFIYEPNLNGLKEKIQPIYEELLVIGDIDLNECEEKCLQISKLIFESLKKSIIDLGGIVNQLKKLINIDFAALEKLLLKAAHPKDVEFLQRFMKTQMFVSYLEERLLSQGIILQ</sequence>
<feature type="region of interest" description="Disordered" evidence="1">
    <location>
        <begin position="180"/>
        <end position="204"/>
    </location>
</feature>
<gene>
    <name evidence="2" type="primary">Contig4493.g4794</name>
    <name evidence="2" type="ORF">STYLEM_20921</name>
</gene>
<feature type="compositionally biased region" description="Polar residues" evidence="1">
    <location>
        <begin position="237"/>
        <end position="311"/>
    </location>
</feature>
<evidence type="ECO:0000256" key="1">
    <source>
        <dbReference type="SAM" id="MobiDB-lite"/>
    </source>
</evidence>
<dbReference type="InParanoid" id="A0A078BC25"/>
<dbReference type="AlphaFoldDB" id="A0A078BC25"/>
<dbReference type="EMBL" id="CCKQ01019726">
    <property type="protein sequence ID" value="CDW91761.1"/>
    <property type="molecule type" value="Genomic_DNA"/>
</dbReference>